<accession>A0ABD4XWE9</accession>
<dbReference type="AlphaFoldDB" id="A0ABD4XWE9"/>
<organism evidence="1 2">
    <name type="scientific">Stutzerimonas stutzeri</name>
    <name type="common">Pseudomonas stutzeri</name>
    <dbReference type="NCBI Taxonomy" id="316"/>
    <lineage>
        <taxon>Bacteria</taxon>
        <taxon>Pseudomonadati</taxon>
        <taxon>Pseudomonadota</taxon>
        <taxon>Gammaproteobacteria</taxon>
        <taxon>Pseudomonadales</taxon>
        <taxon>Pseudomonadaceae</taxon>
        <taxon>Stutzerimonas</taxon>
    </lineage>
</organism>
<gene>
    <name evidence="1" type="ORF">N5D09_02710</name>
</gene>
<comment type="caution">
    <text evidence="1">The sequence shown here is derived from an EMBL/GenBank/DDBJ whole genome shotgun (WGS) entry which is preliminary data.</text>
</comment>
<dbReference type="RefSeq" id="WP_279648985.1">
    <property type="nucleotide sequence ID" value="NZ_JAOCDG010000003.1"/>
</dbReference>
<protein>
    <submittedName>
        <fullName evidence="1">Uncharacterized protein</fullName>
    </submittedName>
</protein>
<name>A0ABD4XWE9_STUST</name>
<evidence type="ECO:0000313" key="1">
    <source>
        <dbReference type="EMBL" id="MDH0686997.1"/>
    </source>
</evidence>
<reference evidence="1" key="1">
    <citation type="submission" date="2022-09" db="EMBL/GenBank/DDBJ databases">
        <title>Intensive care unit water sources are persistently colonized with multi-drug resistant bacteria and are the site of extensive horizontal gene transfer of antibiotic resistance genes.</title>
        <authorList>
            <person name="Diorio-Toth L."/>
        </authorList>
    </citation>
    <scope>NUCLEOTIDE SEQUENCE</scope>
    <source>
        <strain evidence="1">GD03864</strain>
    </source>
</reference>
<proteinExistence type="predicted"/>
<dbReference type="Proteomes" id="UP001161139">
    <property type="component" value="Unassembled WGS sequence"/>
</dbReference>
<dbReference type="EMBL" id="JAOCDG010000003">
    <property type="protein sequence ID" value="MDH0686997.1"/>
    <property type="molecule type" value="Genomic_DNA"/>
</dbReference>
<evidence type="ECO:0000313" key="2">
    <source>
        <dbReference type="Proteomes" id="UP001161139"/>
    </source>
</evidence>
<sequence length="269" mass="28743">MLVLVIVFLFAALGAGMAGVAFMLQESLYEHRARVDAYYVGVASESLRMRMARTGGLGTVTMVDLASTDEGFKLKGANADRVYMAYAPNVSDGVWRFDRALVYALDDLGDRAWDPLAVSSNSCSATAGFATAPSWCGPVSGVVFDLIETRETYLSLLTDEAMRMQITLQKLARGYSVVEKDTFPRGPIAIGNANTVCAAGGGTCVNTACSSPVVFQQTPLDCSDQFSRWGGAVVFNLVSAKHVALVSNATTVRRAAGTSRQIARELRVP</sequence>